<reference evidence="1 2" key="1">
    <citation type="submission" date="2019-03" db="EMBL/GenBank/DDBJ databases">
        <title>First draft genome of Liparis tanakae, snailfish: a comprehensive survey of snailfish specific genes.</title>
        <authorList>
            <person name="Kim W."/>
            <person name="Song I."/>
            <person name="Jeong J.-H."/>
            <person name="Kim D."/>
            <person name="Kim S."/>
            <person name="Ryu S."/>
            <person name="Song J.Y."/>
            <person name="Lee S.K."/>
        </authorList>
    </citation>
    <scope>NUCLEOTIDE SEQUENCE [LARGE SCALE GENOMIC DNA]</scope>
    <source>
        <tissue evidence="1">Muscle</tissue>
    </source>
</reference>
<accession>A0A4Z2FI65</accession>
<protein>
    <submittedName>
        <fullName evidence="1">Uncharacterized protein</fullName>
    </submittedName>
</protein>
<proteinExistence type="predicted"/>
<keyword evidence="2" id="KW-1185">Reference proteome</keyword>
<organism evidence="1 2">
    <name type="scientific">Liparis tanakae</name>
    <name type="common">Tanaka's snailfish</name>
    <dbReference type="NCBI Taxonomy" id="230148"/>
    <lineage>
        <taxon>Eukaryota</taxon>
        <taxon>Metazoa</taxon>
        <taxon>Chordata</taxon>
        <taxon>Craniata</taxon>
        <taxon>Vertebrata</taxon>
        <taxon>Euteleostomi</taxon>
        <taxon>Actinopterygii</taxon>
        <taxon>Neopterygii</taxon>
        <taxon>Teleostei</taxon>
        <taxon>Neoteleostei</taxon>
        <taxon>Acanthomorphata</taxon>
        <taxon>Eupercaria</taxon>
        <taxon>Perciformes</taxon>
        <taxon>Cottioidei</taxon>
        <taxon>Cottales</taxon>
        <taxon>Liparidae</taxon>
        <taxon>Liparis</taxon>
    </lineage>
</organism>
<dbReference type="EMBL" id="SRLO01001228">
    <property type="protein sequence ID" value="TNN39992.1"/>
    <property type="molecule type" value="Genomic_DNA"/>
</dbReference>
<dbReference type="AlphaFoldDB" id="A0A4Z2FI65"/>
<evidence type="ECO:0000313" key="1">
    <source>
        <dbReference type="EMBL" id="TNN39992.1"/>
    </source>
</evidence>
<name>A0A4Z2FI65_9TELE</name>
<sequence>MLNVGCTVDKSKEVNQLQLRWASSSVDVGVLAPGVDPAGRREEEEEEEEELLLLPPELILQLAFRNLPRTD</sequence>
<gene>
    <name evidence="1" type="ORF">EYF80_049845</name>
</gene>
<comment type="caution">
    <text evidence="1">The sequence shown here is derived from an EMBL/GenBank/DDBJ whole genome shotgun (WGS) entry which is preliminary data.</text>
</comment>
<dbReference type="Proteomes" id="UP000314294">
    <property type="component" value="Unassembled WGS sequence"/>
</dbReference>
<evidence type="ECO:0000313" key="2">
    <source>
        <dbReference type="Proteomes" id="UP000314294"/>
    </source>
</evidence>